<dbReference type="Pfam" id="PF08263">
    <property type="entry name" value="LRRNT_2"/>
    <property type="match status" value="1"/>
</dbReference>
<dbReference type="PANTHER" id="PTHR48063">
    <property type="entry name" value="LRR RECEPTOR-LIKE KINASE"/>
    <property type="match status" value="1"/>
</dbReference>
<evidence type="ECO:0000259" key="11">
    <source>
        <dbReference type="Pfam" id="PF08263"/>
    </source>
</evidence>
<gene>
    <name evidence="12" type="ORF">V8G54_013452</name>
</gene>
<evidence type="ECO:0000256" key="6">
    <source>
        <dbReference type="ARBA" id="ARBA00022989"/>
    </source>
</evidence>
<evidence type="ECO:0000256" key="4">
    <source>
        <dbReference type="ARBA" id="ARBA00022729"/>
    </source>
</evidence>
<dbReference type="Gene3D" id="3.80.10.10">
    <property type="entry name" value="Ribonuclease Inhibitor"/>
    <property type="match status" value="1"/>
</dbReference>
<keyword evidence="5" id="KW-0677">Repeat</keyword>
<proteinExistence type="predicted"/>
<comment type="subcellular location">
    <subcellularLocation>
        <location evidence="1">Membrane</location>
        <topology evidence="1">Single-pass type I membrane protein</topology>
    </subcellularLocation>
</comment>
<dbReference type="EMBL" id="CP144697">
    <property type="protein sequence ID" value="WVZ15886.1"/>
    <property type="molecule type" value="Genomic_DNA"/>
</dbReference>
<evidence type="ECO:0000256" key="7">
    <source>
        <dbReference type="ARBA" id="ARBA00023136"/>
    </source>
</evidence>
<keyword evidence="4" id="KW-0732">Signal</keyword>
<evidence type="ECO:0000256" key="9">
    <source>
        <dbReference type="ARBA" id="ARBA00023180"/>
    </source>
</evidence>
<protein>
    <recommendedName>
        <fullName evidence="11">Leucine-rich repeat-containing N-terminal plant-type domain-containing protein</fullName>
    </recommendedName>
</protein>
<evidence type="ECO:0000256" key="5">
    <source>
        <dbReference type="ARBA" id="ARBA00022737"/>
    </source>
</evidence>
<evidence type="ECO:0000256" key="10">
    <source>
        <dbReference type="SAM" id="Phobius"/>
    </source>
</evidence>
<accession>A0AAQ3S4V5</accession>
<keyword evidence="3 10" id="KW-0812">Transmembrane</keyword>
<feature type="transmembrane region" description="Helical" evidence="10">
    <location>
        <begin position="82"/>
        <end position="102"/>
    </location>
</feature>
<evidence type="ECO:0000313" key="12">
    <source>
        <dbReference type="EMBL" id="WVZ15886.1"/>
    </source>
</evidence>
<dbReference type="InterPro" id="IPR032675">
    <property type="entry name" value="LRR_dom_sf"/>
</dbReference>
<evidence type="ECO:0000256" key="2">
    <source>
        <dbReference type="ARBA" id="ARBA00022614"/>
    </source>
</evidence>
<dbReference type="GO" id="GO:0016020">
    <property type="term" value="C:membrane"/>
    <property type="evidence" value="ECO:0007669"/>
    <property type="project" value="UniProtKB-SubCell"/>
</dbReference>
<evidence type="ECO:0000313" key="13">
    <source>
        <dbReference type="Proteomes" id="UP001374535"/>
    </source>
</evidence>
<sequence>MANDNSSSITNPHEPSKPTCITLNNGSFPALPMTISTTVVPLTLNLAYQTYVDRTVVKGASPHDVQRCRLGVPQLKENTKPLCFILVMMFMFVVSVMLQVAYGQHHIRCLPKEREALLPFKAAIVDHNGMLSSWTTPDCCQWEGIRCTNLTAHIISLHLPGPYYYLDSGRYISGEIHKSLMKLRHLQYFNLSFNDFRDTNIPEFLGSLTNLRYLDLSSSYFS</sequence>
<keyword evidence="9" id="KW-0325">Glycoprotein</keyword>
<dbReference type="SUPFAM" id="SSF52058">
    <property type="entry name" value="L domain-like"/>
    <property type="match status" value="1"/>
</dbReference>
<dbReference type="InterPro" id="IPR013210">
    <property type="entry name" value="LRR_N_plant-typ"/>
</dbReference>
<evidence type="ECO:0000256" key="1">
    <source>
        <dbReference type="ARBA" id="ARBA00004479"/>
    </source>
</evidence>
<dbReference type="PANTHER" id="PTHR48063:SF98">
    <property type="entry name" value="LRR RECEPTOR-LIKE SERINE_THREONINE-PROTEIN KINASE FLS2"/>
    <property type="match status" value="1"/>
</dbReference>
<feature type="domain" description="Leucine-rich repeat-containing N-terminal plant-type" evidence="11">
    <location>
        <begin position="111"/>
        <end position="148"/>
    </location>
</feature>
<name>A0AAQ3S4V5_VIGMU</name>
<evidence type="ECO:0000256" key="8">
    <source>
        <dbReference type="ARBA" id="ARBA00023170"/>
    </source>
</evidence>
<keyword evidence="13" id="KW-1185">Reference proteome</keyword>
<reference evidence="12 13" key="1">
    <citation type="journal article" date="2023" name="Life. Sci Alliance">
        <title>Evolutionary insights into 3D genome organization and epigenetic landscape of Vigna mungo.</title>
        <authorList>
            <person name="Junaid A."/>
            <person name="Singh B."/>
            <person name="Bhatia S."/>
        </authorList>
    </citation>
    <scope>NUCLEOTIDE SEQUENCE [LARGE SCALE GENOMIC DNA]</scope>
    <source>
        <strain evidence="12">Urdbean</strain>
    </source>
</reference>
<dbReference type="AlphaFoldDB" id="A0AAQ3S4V5"/>
<keyword evidence="8" id="KW-0675">Receptor</keyword>
<keyword evidence="6 10" id="KW-1133">Transmembrane helix</keyword>
<dbReference type="InterPro" id="IPR046956">
    <property type="entry name" value="RLP23-like"/>
</dbReference>
<organism evidence="12 13">
    <name type="scientific">Vigna mungo</name>
    <name type="common">Black gram</name>
    <name type="synonym">Phaseolus mungo</name>
    <dbReference type="NCBI Taxonomy" id="3915"/>
    <lineage>
        <taxon>Eukaryota</taxon>
        <taxon>Viridiplantae</taxon>
        <taxon>Streptophyta</taxon>
        <taxon>Embryophyta</taxon>
        <taxon>Tracheophyta</taxon>
        <taxon>Spermatophyta</taxon>
        <taxon>Magnoliopsida</taxon>
        <taxon>eudicotyledons</taxon>
        <taxon>Gunneridae</taxon>
        <taxon>Pentapetalae</taxon>
        <taxon>rosids</taxon>
        <taxon>fabids</taxon>
        <taxon>Fabales</taxon>
        <taxon>Fabaceae</taxon>
        <taxon>Papilionoideae</taxon>
        <taxon>50 kb inversion clade</taxon>
        <taxon>NPAAA clade</taxon>
        <taxon>indigoferoid/millettioid clade</taxon>
        <taxon>Phaseoleae</taxon>
        <taxon>Vigna</taxon>
    </lineage>
</organism>
<dbReference type="Proteomes" id="UP001374535">
    <property type="component" value="Chromosome 4"/>
</dbReference>
<evidence type="ECO:0000256" key="3">
    <source>
        <dbReference type="ARBA" id="ARBA00022692"/>
    </source>
</evidence>
<keyword evidence="7 10" id="KW-0472">Membrane</keyword>
<keyword evidence="2" id="KW-0433">Leucine-rich repeat</keyword>